<dbReference type="EMBL" id="VCEB01000024">
    <property type="protein sequence ID" value="KAB0354192.1"/>
    <property type="molecule type" value="Genomic_DNA"/>
</dbReference>
<gene>
    <name evidence="2" type="ORF">FD755_023117</name>
</gene>
<dbReference type="AlphaFoldDB" id="A0A5N3W0N1"/>
<evidence type="ECO:0000313" key="3">
    <source>
        <dbReference type="Proteomes" id="UP000326062"/>
    </source>
</evidence>
<evidence type="ECO:0000256" key="1">
    <source>
        <dbReference type="SAM" id="MobiDB-lite"/>
    </source>
</evidence>
<comment type="caution">
    <text evidence="2">The sequence shown here is derived from an EMBL/GenBank/DDBJ whole genome shotgun (WGS) entry which is preliminary data.</text>
</comment>
<protein>
    <recommendedName>
        <fullName evidence="4">HSF-type DNA-binding domain-containing protein</fullName>
    </recommendedName>
</protein>
<evidence type="ECO:0008006" key="4">
    <source>
        <dbReference type="Google" id="ProtNLM"/>
    </source>
</evidence>
<name>A0A5N3W0N1_MUNRE</name>
<dbReference type="Proteomes" id="UP000326062">
    <property type="component" value="Unassembled WGS sequence"/>
</dbReference>
<keyword evidence="3" id="KW-1185">Reference proteome</keyword>
<evidence type="ECO:0000313" key="2">
    <source>
        <dbReference type="EMBL" id="KAB0354192.1"/>
    </source>
</evidence>
<organism evidence="2 3">
    <name type="scientific">Muntiacus reevesi</name>
    <name type="common">Reeves' muntjac</name>
    <name type="synonym">Cervus reevesi</name>
    <dbReference type="NCBI Taxonomy" id="9886"/>
    <lineage>
        <taxon>Eukaryota</taxon>
        <taxon>Metazoa</taxon>
        <taxon>Chordata</taxon>
        <taxon>Craniata</taxon>
        <taxon>Vertebrata</taxon>
        <taxon>Euteleostomi</taxon>
        <taxon>Mammalia</taxon>
        <taxon>Eutheria</taxon>
        <taxon>Laurasiatheria</taxon>
        <taxon>Artiodactyla</taxon>
        <taxon>Ruminantia</taxon>
        <taxon>Pecora</taxon>
        <taxon>Cervidae</taxon>
        <taxon>Muntiacinae</taxon>
        <taxon>Muntiacus</taxon>
    </lineage>
</organism>
<proteinExistence type="predicted"/>
<reference evidence="2 3" key="1">
    <citation type="submission" date="2019-06" db="EMBL/GenBank/DDBJ databases">
        <title>Discovery of a novel chromosome fission-fusion reversal in muntjac.</title>
        <authorList>
            <person name="Mudd A.B."/>
            <person name="Bredeson J.V."/>
            <person name="Baum R."/>
            <person name="Hockemeyer D."/>
            <person name="Rokhsar D.S."/>
        </authorList>
    </citation>
    <scope>NUCLEOTIDE SEQUENCE [LARGE SCALE GENOMIC DNA]</scope>
    <source>
        <strain evidence="2">UCam_UCB_Mr</strain>
        <tissue evidence="2">Fibroblast cell line</tissue>
    </source>
</reference>
<feature type="region of interest" description="Disordered" evidence="1">
    <location>
        <begin position="1"/>
        <end position="22"/>
    </location>
</feature>
<sequence>MAHISSEIQDVPPKDDSTGSENSIRLSLCEHTLTGGSVLRSEGVIKRPQYTFSVSEAVLNDFLSLTFPQKLWNIVESDQFELINEELFKKEVLEKKSPFRIFETDSMKSLLQIYYNPNFKEATPNFYSRLQEEACYVKARVNINDCNSDFLPETSRERAFSASSSLSIVANTNVLTPCDFPSPSPILVRQTEELADQPAVSNHSYAQVNGLIEDFATTTTSTSQNHHISIQFSLLSGLMVEPSKFPVRYSDMSSHDSPFPNLQQRGNSWFLVPMIAYTSASSLSS</sequence>
<accession>A0A5N3W0N1</accession>